<evidence type="ECO:0000313" key="2">
    <source>
        <dbReference type="EMBL" id="KAF5820077.1"/>
    </source>
</evidence>
<evidence type="ECO:0000313" key="4">
    <source>
        <dbReference type="Proteomes" id="UP000215914"/>
    </source>
</evidence>
<keyword evidence="4" id="KW-1185">Reference proteome</keyword>
<dbReference type="PANTHER" id="PTHR31672:SF13">
    <property type="entry name" value="F-BOX PROTEIN CPR30-LIKE"/>
    <property type="match status" value="1"/>
</dbReference>
<dbReference type="InterPro" id="IPR001810">
    <property type="entry name" value="F-box_dom"/>
</dbReference>
<dbReference type="EMBL" id="MNCJ02000317">
    <property type="protein sequence ID" value="KAF5820077.1"/>
    <property type="molecule type" value="Genomic_DNA"/>
</dbReference>
<reference evidence="3" key="2">
    <citation type="submission" date="2017-02" db="EMBL/GenBank/DDBJ databases">
        <title>Sunflower complete genome.</title>
        <authorList>
            <person name="Langlade N."/>
            <person name="Munos S."/>
        </authorList>
    </citation>
    <scope>NUCLEOTIDE SEQUENCE [LARGE SCALE GENOMIC DNA]</scope>
    <source>
        <tissue evidence="3">Leaves</tissue>
    </source>
</reference>
<dbReference type="SMART" id="SM00256">
    <property type="entry name" value="FBOX"/>
    <property type="match status" value="1"/>
</dbReference>
<dbReference type="PANTHER" id="PTHR31672">
    <property type="entry name" value="BNACNNG10540D PROTEIN"/>
    <property type="match status" value="1"/>
</dbReference>
<dbReference type="SUPFAM" id="SSF50965">
    <property type="entry name" value="Galactose oxidase, central domain"/>
    <property type="match status" value="1"/>
</dbReference>
<dbReference type="SUPFAM" id="SSF81383">
    <property type="entry name" value="F-box domain"/>
    <property type="match status" value="1"/>
</dbReference>
<dbReference type="InterPro" id="IPR017451">
    <property type="entry name" value="F-box-assoc_interact_dom"/>
</dbReference>
<dbReference type="Pfam" id="PF00646">
    <property type="entry name" value="F-box"/>
    <property type="match status" value="1"/>
</dbReference>
<feature type="domain" description="F-box" evidence="1">
    <location>
        <begin position="5"/>
        <end position="45"/>
    </location>
</feature>
<proteinExistence type="predicted"/>
<evidence type="ECO:0000259" key="1">
    <source>
        <dbReference type="SMART" id="SM00256"/>
    </source>
</evidence>
<dbReference type="AlphaFoldDB" id="A0A251VK92"/>
<dbReference type="InterPro" id="IPR036047">
    <property type="entry name" value="F-box-like_dom_sf"/>
</dbReference>
<reference evidence="2 4" key="1">
    <citation type="journal article" date="2017" name="Nature">
        <title>The sunflower genome provides insights into oil metabolism, flowering and Asterid evolution.</title>
        <authorList>
            <person name="Badouin H."/>
            <person name="Gouzy J."/>
            <person name="Grassa C.J."/>
            <person name="Murat F."/>
            <person name="Staton S.E."/>
            <person name="Cottret L."/>
            <person name="Lelandais-Briere C."/>
            <person name="Owens G.L."/>
            <person name="Carrere S."/>
            <person name="Mayjonade B."/>
            <person name="Legrand L."/>
            <person name="Gill N."/>
            <person name="Kane N.C."/>
            <person name="Bowers J.E."/>
            <person name="Hubner S."/>
            <person name="Bellec A."/>
            <person name="Berard A."/>
            <person name="Berges H."/>
            <person name="Blanchet N."/>
            <person name="Boniface M.C."/>
            <person name="Brunel D."/>
            <person name="Catrice O."/>
            <person name="Chaidir N."/>
            <person name="Claudel C."/>
            <person name="Donnadieu C."/>
            <person name="Faraut T."/>
            <person name="Fievet G."/>
            <person name="Helmstetter N."/>
            <person name="King M."/>
            <person name="Knapp S.J."/>
            <person name="Lai Z."/>
            <person name="Le Paslier M.C."/>
            <person name="Lippi Y."/>
            <person name="Lorenzon L."/>
            <person name="Mandel J.R."/>
            <person name="Marage G."/>
            <person name="Marchand G."/>
            <person name="Marquand E."/>
            <person name="Bret-Mestries E."/>
            <person name="Morien E."/>
            <person name="Nambeesan S."/>
            <person name="Nguyen T."/>
            <person name="Pegot-Espagnet P."/>
            <person name="Pouilly N."/>
            <person name="Raftis F."/>
            <person name="Sallet E."/>
            <person name="Schiex T."/>
            <person name="Thomas J."/>
            <person name="Vandecasteele C."/>
            <person name="Vares D."/>
            <person name="Vear F."/>
            <person name="Vautrin S."/>
            <person name="Crespi M."/>
            <person name="Mangin B."/>
            <person name="Burke J.M."/>
            <person name="Salse J."/>
            <person name="Munos S."/>
            <person name="Vincourt P."/>
            <person name="Rieseberg L.H."/>
            <person name="Langlade N.B."/>
        </authorList>
    </citation>
    <scope>NUCLEOTIDE SEQUENCE [LARGE SCALE GENOMIC DNA]</scope>
    <source>
        <strain evidence="4">cv. SF193</strain>
        <tissue evidence="2">Leaves</tissue>
    </source>
</reference>
<organism evidence="3 4">
    <name type="scientific">Helianthus annuus</name>
    <name type="common">Common sunflower</name>
    <dbReference type="NCBI Taxonomy" id="4232"/>
    <lineage>
        <taxon>Eukaryota</taxon>
        <taxon>Viridiplantae</taxon>
        <taxon>Streptophyta</taxon>
        <taxon>Embryophyta</taxon>
        <taxon>Tracheophyta</taxon>
        <taxon>Spermatophyta</taxon>
        <taxon>Magnoliopsida</taxon>
        <taxon>eudicotyledons</taxon>
        <taxon>Gunneridae</taxon>
        <taxon>Pentapetalae</taxon>
        <taxon>asterids</taxon>
        <taxon>campanulids</taxon>
        <taxon>Asterales</taxon>
        <taxon>Asteraceae</taxon>
        <taxon>Asteroideae</taxon>
        <taxon>Heliantheae alliance</taxon>
        <taxon>Heliantheae</taxon>
        <taxon>Helianthus</taxon>
    </lineage>
</organism>
<dbReference type="Proteomes" id="UP000215914">
    <property type="component" value="Chromosome 2"/>
</dbReference>
<accession>A0A251VK92</accession>
<dbReference type="Gene3D" id="1.20.1280.50">
    <property type="match status" value="1"/>
</dbReference>
<dbReference type="NCBIfam" id="TIGR01640">
    <property type="entry name" value="F_box_assoc_1"/>
    <property type="match status" value="1"/>
</dbReference>
<dbReference type="Pfam" id="PF07734">
    <property type="entry name" value="FBA_1"/>
    <property type="match status" value="1"/>
</dbReference>
<sequence>MAEVVHDDVVEHILIGLDVEDLISCMRVCKSWHSLITSPRFVTRHLNHSYNKDRYNNELVHRRIVFITHPGFGSHHLVGSCNGLVCISSLQDRKVFVGNPLTREDDYTIVAVANKGENRSCVQVLSLKSNVWRAIGEVKYVFISWVGFLYNGALHWIVEDQNRKLLILSYDLSKEEFIEIPKPDDARYECTYTSRLGIVKECLCIFRGYGYSSNDVWLMKNYNVKESWELLPQRDRDHDKKYDSVHFFNSGLPKDVDASWFCSAMEHKYWLHMDPHYYYIHAPIFVKSLVSPYVNGRRQRSAMIGELDSPGLRSLLPWNDTDAPIFVRSLVSLHVNMERPKQASNNKRIAKVGSIYIMYRL</sequence>
<name>A0A251VK92_HELAN</name>
<dbReference type="InParanoid" id="A0A251VK92"/>
<dbReference type="Gramene" id="mRNA:HanXRQr2_Chr02g0084751">
    <property type="protein sequence ID" value="mRNA:HanXRQr2_Chr02g0084751"/>
    <property type="gene ID" value="HanXRQr2_Chr02g0084751"/>
</dbReference>
<dbReference type="InterPro" id="IPR011043">
    <property type="entry name" value="Gal_Oxase/kelch_b-propeller"/>
</dbReference>
<protein>
    <submittedName>
        <fullName evidence="2">F-box domain, galactose oxidase/kelch, beta-propeller, F-box associated interaction</fullName>
    </submittedName>
    <submittedName>
        <fullName evidence="3">Putative F-box domain-containing protein</fullName>
    </submittedName>
</protein>
<dbReference type="InterPro" id="IPR050796">
    <property type="entry name" value="SCF_F-box_component"/>
</dbReference>
<dbReference type="EMBL" id="CM007891">
    <property type="protein sequence ID" value="OTG35553.1"/>
    <property type="molecule type" value="Genomic_DNA"/>
</dbReference>
<reference evidence="2" key="3">
    <citation type="submission" date="2020-06" db="EMBL/GenBank/DDBJ databases">
        <title>Helianthus annuus Genome sequencing and assembly Release 2.</title>
        <authorList>
            <person name="Gouzy J."/>
            <person name="Langlade N."/>
            <person name="Munos S."/>
        </authorList>
    </citation>
    <scope>NUCLEOTIDE SEQUENCE</scope>
    <source>
        <tissue evidence="2">Leaves</tissue>
    </source>
</reference>
<dbReference type="InterPro" id="IPR006527">
    <property type="entry name" value="F-box-assoc_dom_typ1"/>
</dbReference>
<gene>
    <name evidence="3" type="ORF">HannXRQ_Chr02g0057991</name>
    <name evidence="2" type="ORF">HanXRQr2_Chr02g0084751</name>
</gene>
<evidence type="ECO:0000313" key="3">
    <source>
        <dbReference type="EMBL" id="OTG35553.1"/>
    </source>
</evidence>